<accession>A0A166D067</accession>
<dbReference type="EMBL" id="KV417621">
    <property type="protein sequence ID" value="KZP14183.1"/>
    <property type="molecule type" value="Genomic_DNA"/>
</dbReference>
<proteinExistence type="predicted"/>
<gene>
    <name evidence="1" type="ORF">FIBSPDRAFT_896809</name>
</gene>
<organism evidence="1">
    <name type="scientific">Athelia psychrophila</name>
    <dbReference type="NCBI Taxonomy" id="1759441"/>
    <lineage>
        <taxon>Eukaryota</taxon>
        <taxon>Fungi</taxon>
        <taxon>Dikarya</taxon>
        <taxon>Basidiomycota</taxon>
        <taxon>Agaricomycotina</taxon>
        <taxon>Agaricomycetes</taxon>
        <taxon>Agaricomycetidae</taxon>
        <taxon>Atheliales</taxon>
        <taxon>Atheliaceae</taxon>
        <taxon>Athelia</taxon>
    </lineage>
</organism>
<name>A0A166D067_9AGAM</name>
<dbReference type="AlphaFoldDB" id="A0A166D067"/>
<reference evidence="1" key="1">
    <citation type="journal article" date="2016" name="Mol. Biol. Evol.">
        <title>Comparative Genomics of Early-Diverging Mushroom-Forming Fungi Provides Insights into the Origins of Lignocellulose Decay Capabilities.</title>
        <authorList>
            <person name="Nagy L.G."/>
            <person name="Riley R."/>
            <person name="Tritt A."/>
            <person name="Adam C."/>
            <person name="Daum C."/>
            <person name="Floudas D."/>
            <person name="Sun H."/>
            <person name="Yadav J.S."/>
            <person name="Pangilinan J."/>
            <person name="Larsson K.H."/>
            <person name="Matsuura K."/>
            <person name="Barry K."/>
            <person name="Labutti K."/>
            <person name="Kuo R."/>
            <person name="Ohm R.A."/>
            <person name="Bhattacharya S.S."/>
            <person name="Shirouzu T."/>
            <person name="Yoshinaga Y."/>
            <person name="Martin F.M."/>
            <person name="Grigoriev I.V."/>
            <person name="Hibbett D.S."/>
        </authorList>
    </citation>
    <scope>NUCLEOTIDE SEQUENCE [LARGE SCALE GENOMIC DNA]</scope>
    <source>
        <strain evidence="1">CBS 109695</strain>
    </source>
</reference>
<protein>
    <submittedName>
        <fullName evidence="1">Uncharacterized protein</fullName>
    </submittedName>
</protein>
<sequence>MSSDRFSRAVRSRWSVPLLLGRSWRAYRARWVLGEGPDRSYGSNACSYRVARSLSLVFCCTLGTGGAANAGETGKWRRKGSSLRQGEDRGGWFRVLTGIERIPPSAEGTSCVASMTAGGSGTSSCN</sequence>
<evidence type="ECO:0000313" key="1">
    <source>
        <dbReference type="EMBL" id="KZP14183.1"/>
    </source>
</evidence>